<dbReference type="Pfam" id="PF00111">
    <property type="entry name" value="Fer2"/>
    <property type="match status" value="1"/>
</dbReference>
<sequence>MARVTFEQTSFDFKSGKSLLQQLEQQGHCIPNRCRKGNCHSCLLEVQSGCVSEECQSGLSSAQILAKRFLACRCFNVMQDLVVRMPSGVLHRGEVMEKYRQSDGQIFVKLVTDVDDWQGEAYISLVVNEQVYDVTICNAPMMGIIDLKIPQDLESLQRWLTDHCRIGRALDFTGPHLRPG</sequence>
<dbReference type="InterPro" id="IPR001041">
    <property type="entry name" value="2Fe-2S_ferredoxin-type"/>
</dbReference>
<evidence type="ECO:0000313" key="4">
    <source>
        <dbReference type="Proteomes" id="UP001165393"/>
    </source>
</evidence>
<feature type="domain" description="2Fe-2S ferredoxin-type" evidence="2">
    <location>
        <begin position="2"/>
        <end position="89"/>
    </location>
</feature>
<dbReference type="Proteomes" id="UP001165393">
    <property type="component" value="Unassembled WGS sequence"/>
</dbReference>
<reference evidence="3 4" key="1">
    <citation type="journal article" date="2013" name="Antonie Van Leeuwenhoek">
        <title>Echinimonas agarilytica gen. nov., sp. nov., a new gammaproteobacterium isolated from the sea urchin Strongylocentrotus intermedius.</title>
        <authorList>
            <person name="Nedashkovskaya O.I."/>
            <person name="Stenkova A.M."/>
            <person name="Zhukova N.V."/>
            <person name="Van Trappen S."/>
            <person name="Lee J.S."/>
            <person name="Kim S.B."/>
        </authorList>
    </citation>
    <scope>NUCLEOTIDE SEQUENCE [LARGE SCALE GENOMIC DNA]</scope>
    <source>
        <strain evidence="3 4">KMM 6351</strain>
    </source>
</reference>
<accession>A0AA41W958</accession>
<evidence type="ECO:0000259" key="2">
    <source>
        <dbReference type="PROSITE" id="PS51085"/>
    </source>
</evidence>
<protein>
    <submittedName>
        <fullName evidence="3">2Fe-2S iron-sulfur cluster binding domain-containing protein</fullName>
    </submittedName>
</protein>
<dbReference type="SUPFAM" id="SSF54292">
    <property type="entry name" value="2Fe-2S ferredoxin-like"/>
    <property type="match status" value="1"/>
</dbReference>
<dbReference type="PROSITE" id="PS51085">
    <property type="entry name" value="2FE2S_FER_2"/>
    <property type="match status" value="1"/>
</dbReference>
<dbReference type="GO" id="GO:0051536">
    <property type="term" value="F:iron-sulfur cluster binding"/>
    <property type="evidence" value="ECO:0007669"/>
    <property type="project" value="InterPro"/>
</dbReference>
<organism evidence="3 4">
    <name type="scientific">Echinimonas agarilytica</name>
    <dbReference type="NCBI Taxonomy" id="1215918"/>
    <lineage>
        <taxon>Bacteria</taxon>
        <taxon>Pseudomonadati</taxon>
        <taxon>Pseudomonadota</taxon>
        <taxon>Gammaproteobacteria</taxon>
        <taxon>Alteromonadales</taxon>
        <taxon>Echinimonadaceae</taxon>
        <taxon>Echinimonas</taxon>
    </lineage>
</organism>
<dbReference type="AlphaFoldDB" id="A0AA41W958"/>
<name>A0AA41W958_9GAMM</name>
<dbReference type="RefSeq" id="WP_251262491.1">
    <property type="nucleotide sequence ID" value="NZ_JAMQGP010000008.1"/>
</dbReference>
<comment type="caution">
    <text evidence="3">The sequence shown here is derived from an EMBL/GenBank/DDBJ whole genome shotgun (WGS) entry which is preliminary data.</text>
</comment>
<gene>
    <name evidence="3" type="ORF">NAF29_15280</name>
</gene>
<keyword evidence="1" id="KW-0830">Ubiquinone</keyword>
<evidence type="ECO:0000256" key="1">
    <source>
        <dbReference type="ARBA" id="ARBA00023075"/>
    </source>
</evidence>
<proteinExistence type="predicted"/>
<evidence type="ECO:0000313" key="3">
    <source>
        <dbReference type="EMBL" id="MCM2681016.1"/>
    </source>
</evidence>
<dbReference type="InterPro" id="IPR036010">
    <property type="entry name" value="2Fe-2S_ferredoxin-like_sf"/>
</dbReference>
<dbReference type="InterPro" id="IPR012675">
    <property type="entry name" value="Beta-grasp_dom_sf"/>
</dbReference>
<dbReference type="Gene3D" id="3.10.20.30">
    <property type="match status" value="1"/>
</dbReference>
<keyword evidence="4" id="KW-1185">Reference proteome</keyword>
<dbReference type="EMBL" id="JAMQGP010000008">
    <property type="protein sequence ID" value="MCM2681016.1"/>
    <property type="molecule type" value="Genomic_DNA"/>
</dbReference>
<dbReference type="CDD" id="cd00207">
    <property type="entry name" value="fer2"/>
    <property type="match status" value="1"/>
</dbReference>